<protein>
    <recommendedName>
        <fullName evidence="4">Large ribosomal subunit protein bL17m</fullName>
    </recommendedName>
    <alternativeName>
        <fullName evidence="5">39S ribosomal protein L17, mitochondrial</fullName>
    </alternativeName>
</protein>
<dbReference type="PANTHER" id="PTHR14413">
    <property type="entry name" value="RIBOSOMAL PROTEIN L17"/>
    <property type="match status" value="1"/>
</dbReference>
<evidence type="ECO:0000256" key="5">
    <source>
        <dbReference type="ARBA" id="ARBA00035413"/>
    </source>
</evidence>
<dbReference type="FunFam" id="3.90.1030.10:FF:000009">
    <property type="entry name" value="39S ribosomal protein L17, mitochondrial"/>
    <property type="match status" value="1"/>
</dbReference>
<evidence type="ECO:0000256" key="6">
    <source>
        <dbReference type="SAM" id="MobiDB-lite"/>
    </source>
</evidence>
<evidence type="ECO:0000256" key="1">
    <source>
        <dbReference type="ARBA" id="ARBA00008777"/>
    </source>
</evidence>
<evidence type="ECO:0000313" key="7">
    <source>
        <dbReference type="EMBL" id="KAL3886814.1"/>
    </source>
</evidence>
<comment type="caution">
    <text evidence="7">The sequence shown here is derived from an EMBL/GenBank/DDBJ whole genome shotgun (WGS) entry which is preliminary data.</text>
</comment>
<dbReference type="InterPro" id="IPR036373">
    <property type="entry name" value="Ribosomal_bL17_sf"/>
</dbReference>
<feature type="region of interest" description="Disordered" evidence="6">
    <location>
        <begin position="166"/>
        <end position="185"/>
    </location>
</feature>
<comment type="similarity">
    <text evidence="1">Belongs to the bacterial ribosomal protein bL17 family.</text>
</comment>
<evidence type="ECO:0000256" key="3">
    <source>
        <dbReference type="ARBA" id="ARBA00023274"/>
    </source>
</evidence>
<dbReference type="GO" id="GO:1990904">
    <property type="term" value="C:ribonucleoprotein complex"/>
    <property type="evidence" value="ECO:0007669"/>
    <property type="project" value="UniProtKB-KW"/>
</dbReference>
<dbReference type="Pfam" id="PF01196">
    <property type="entry name" value="Ribosomal_L17"/>
    <property type="match status" value="1"/>
</dbReference>
<name>A0ABD3XKV2_SINWO</name>
<dbReference type="Proteomes" id="UP001634394">
    <property type="component" value="Unassembled WGS sequence"/>
</dbReference>
<dbReference type="EMBL" id="JBJQND010000002">
    <property type="protein sequence ID" value="KAL3886814.1"/>
    <property type="molecule type" value="Genomic_DNA"/>
</dbReference>
<dbReference type="SUPFAM" id="SSF64263">
    <property type="entry name" value="Prokaryotic ribosomal protein L17"/>
    <property type="match status" value="1"/>
</dbReference>
<evidence type="ECO:0000313" key="8">
    <source>
        <dbReference type="Proteomes" id="UP001634394"/>
    </source>
</evidence>
<dbReference type="AlphaFoldDB" id="A0ABD3XKV2"/>
<keyword evidence="8" id="KW-1185">Reference proteome</keyword>
<dbReference type="GO" id="GO:0005840">
    <property type="term" value="C:ribosome"/>
    <property type="evidence" value="ECO:0007669"/>
    <property type="project" value="UniProtKB-KW"/>
</dbReference>
<keyword evidence="3" id="KW-0687">Ribonucleoprotein</keyword>
<accession>A0ABD3XKV2</accession>
<gene>
    <name evidence="7" type="ORF">ACJMK2_026783</name>
</gene>
<proteinExistence type="inferred from homology"/>
<evidence type="ECO:0000256" key="2">
    <source>
        <dbReference type="ARBA" id="ARBA00022980"/>
    </source>
</evidence>
<sequence length="185" mass="21322">MNMFRFPVRNTPRKFKKSFGVGSGPAERIKKLQMLVTALIRNERLEAKESYCLETRGYVEQLIQIAIRNGDRHAETMEKADFWLLEKDLVHKLFKVLVPRYQNYSTACTDFHFLPKKVPGSGVQMGILELKGNPWPPVVPRQRDQGHLLTNVLLSSAKAEYRMEKKITPDLRNGDHDKLEQAANT</sequence>
<evidence type="ECO:0000256" key="4">
    <source>
        <dbReference type="ARBA" id="ARBA00035290"/>
    </source>
</evidence>
<organism evidence="7 8">
    <name type="scientific">Sinanodonta woodiana</name>
    <name type="common">Chinese pond mussel</name>
    <name type="synonym">Anodonta woodiana</name>
    <dbReference type="NCBI Taxonomy" id="1069815"/>
    <lineage>
        <taxon>Eukaryota</taxon>
        <taxon>Metazoa</taxon>
        <taxon>Spiralia</taxon>
        <taxon>Lophotrochozoa</taxon>
        <taxon>Mollusca</taxon>
        <taxon>Bivalvia</taxon>
        <taxon>Autobranchia</taxon>
        <taxon>Heteroconchia</taxon>
        <taxon>Palaeoheterodonta</taxon>
        <taxon>Unionida</taxon>
        <taxon>Unionoidea</taxon>
        <taxon>Unionidae</taxon>
        <taxon>Unioninae</taxon>
        <taxon>Sinanodonta</taxon>
    </lineage>
</organism>
<dbReference type="Gene3D" id="3.90.1030.10">
    <property type="entry name" value="Ribosomal protein L17"/>
    <property type="match status" value="1"/>
</dbReference>
<keyword evidence="2" id="KW-0689">Ribosomal protein</keyword>
<dbReference type="PANTHER" id="PTHR14413:SF16">
    <property type="entry name" value="LARGE RIBOSOMAL SUBUNIT PROTEIN BL17M"/>
    <property type="match status" value="1"/>
</dbReference>
<dbReference type="InterPro" id="IPR000456">
    <property type="entry name" value="Ribosomal_bL17"/>
</dbReference>
<reference evidence="7 8" key="1">
    <citation type="submission" date="2024-11" db="EMBL/GenBank/DDBJ databases">
        <title>Chromosome-level genome assembly of the freshwater bivalve Anodonta woodiana.</title>
        <authorList>
            <person name="Chen X."/>
        </authorList>
    </citation>
    <scope>NUCLEOTIDE SEQUENCE [LARGE SCALE GENOMIC DNA]</scope>
    <source>
        <strain evidence="7">MN2024</strain>
        <tissue evidence="7">Gills</tissue>
    </source>
</reference>